<proteinExistence type="predicted"/>
<feature type="compositionally biased region" description="Polar residues" evidence="3">
    <location>
        <begin position="38"/>
        <end position="51"/>
    </location>
</feature>
<dbReference type="PANTHER" id="PTHR10322:SF23">
    <property type="entry name" value="DNA POLYMERASE DELTA CATALYTIC SUBUNIT"/>
    <property type="match status" value="1"/>
</dbReference>
<dbReference type="AlphaFoldDB" id="A0A0F7ZS54"/>
<dbReference type="EMBL" id="KQ030608">
    <property type="protein sequence ID" value="KJZ70768.1"/>
    <property type="molecule type" value="Genomic_DNA"/>
</dbReference>
<feature type="domain" description="DNA polymerase delta/zeta catalytic subunit N-terminal" evidence="5">
    <location>
        <begin position="165"/>
        <end position="207"/>
    </location>
</feature>
<dbReference type="InterPro" id="IPR012337">
    <property type="entry name" value="RNaseH-like_sf"/>
</dbReference>
<dbReference type="GO" id="GO:0045004">
    <property type="term" value="P:DNA replication proofreading"/>
    <property type="evidence" value="ECO:0007669"/>
    <property type="project" value="TreeGrafter"/>
</dbReference>
<accession>A0A0F7ZS54</accession>
<dbReference type="FunFam" id="3.30.342.10:FF:000009">
    <property type="entry name" value="DNA polymerase"/>
    <property type="match status" value="1"/>
</dbReference>
<feature type="domain" description="DNA-directed DNA polymerase family B exonuclease" evidence="4">
    <location>
        <begin position="232"/>
        <end position="304"/>
    </location>
</feature>
<gene>
    <name evidence="6" type="ORF">HIM_09852</name>
</gene>
<dbReference type="InterPro" id="IPR056435">
    <property type="entry name" value="DPOD/Z_N"/>
</dbReference>
<dbReference type="PANTHER" id="PTHR10322">
    <property type="entry name" value="DNA POLYMERASE CATALYTIC SUBUNIT"/>
    <property type="match status" value="1"/>
</dbReference>
<dbReference type="Proteomes" id="UP000054481">
    <property type="component" value="Unassembled WGS sequence"/>
</dbReference>
<dbReference type="InterPro" id="IPR006133">
    <property type="entry name" value="DNA-dir_DNA_pol_B_exonuc"/>
</dbReference>
<evidence type="ECO:0000256" key="2">
    <source>
        <dbReference type="ARBA" id="ARBA00049244"/>
    </source>
</evidence>
<dbReference type="Pfam" id="PF24055">
    <property type="entry name" value="POL3_N"/>
    <property type="match status" value="1"/>
</dbReference>
<sequence>MDSKNDPRKRPLAESINRFNVGSSQSPLKKHRLGIFPSRQTSQTSSRANILASQGKSAFESEILEKIGRGISDLKRNNAEKDQEWDRPPVQEIDPDRDNLCFQYIEAEDGTTFGGGSSVRLFGVNEQGNSVMLHVMNFKHYLYVAAPPLFQPQDCASFKAYLESQVVQSQPTVHSVSLVMRESIYGFAGNQQSPFLKITVSDPKYVNTVRSTIERGHANWKGMWKGADGGVKTYDNIQYLLRFMVDCKIQGMSWVEAPSRTYKIVPPNSRQSRCQIEAEVSYTDLVAHEPVGEWAKMAPLRVLSL</sequence>
<feature type="compositionally biased region" description="Polar residues" evidence="3">
    <location>
        <begin position="17"/>
        <end position="27"/>
    </location>
</feature>
<feature type="compositionally biased region" description="Basic and acidic residues" evidence="3">
    <location>
        <begin position="1"/>
        <end position="12"/>
    </location>
</feature>
<keyword evidence="7" id="KW-1185">Reference proteome</keyword>
<feature type="region of interest" description="Disordered" evidence="3">
    <location>
        <begin position="1"/>
        <end position="51"/>
    </location>
</feature>
<evidence type="ECO:0000313" key="6">
    <source>
        <dbReference type="EMBL" id="KJZ70768.1"/>
    </source>
</evidence>
<evidence type="ECO:0000256" key="1">
    <source>
        <dbReference type="ARBA" id="ARBA00024411"/>
    </source>
</evidence>
<name>A0A0F7ZS54_9HYPO</name>
<dbReference type="OrthoDB" id="5411073at2759"/>
<dbReference type="GO" id="GO:0003887">
    <property type="term" value="F:DNA-directed DNA polymerase activity"/>
    <property type="evidence" value="ECO:0007669"/>
    <property type="project" value="UniProtKB-EC"/>
</dbReference>
<dbReference type="Pfam" id="PF03104">
    <property type="entry name" value="DNA_pol_B_exo1"/>
    <property type="match status" value="1"/>
</dbReference>
<dbReference type="GO" id="GO:0008296">
    <property type="term" value="F:3'-5'-DNA exonuclease activity"/>
    <property type="evidence" value="ECO:0007669"/>
    <property type="project" value="TreeGrafter"/>
</dbReference>
<dbReference type="Gene3D" id="3.30.342.10">
    <property type="entry name" value="DNA Polymerase, chain B, domain 1"/>
    <property type="match status" value="1"/>
</dbReference>
<dbReference type="GO" id="GO:0006297">
    <property type="term" value="P:nucleotide-excision repair, DNA gap filling"/>
    <property type="evidence" value="ECO:0007669"/>
    <property type="project" value="TreeGrafter"/>
</dbReference>
<protein>
    <recommendedName>
        <fullName evidence="1">DNA polymerase delta catalytic subunit</fullName>
    </recommendedName>
</protein>
<dbReference type="SUPFAM" id="SSF53098">
    <property type="entry name" value="Ribonuclease H-like"/>
    <property type="match status" value="1"/>
</dbReference>
<evidence type="ECO:0000259" key="5">
    <source>
        <dbReference type="Pfam" id="PF24055"/>
    </source>
</evidence>
<evidence type="ECO:0000256" key="3">
    <source>
        <dbReference type="SAM" id="MobiDB-lite"/>
    </source>
</evidence>
<evidence type="ECO:0000313" key="7">
    <source>
        <dbReference type="Proteomes" id="UP000054481"/>
    </source>
</evidence>
<evidence type="ECO:0000259" key="4">
    <source>
        <dbReference type="Pfam" id="PF03104"/>
    </source>
</evidence>
<organism evidence="6 7">
    <name type="scientific">Hirsutella minnesotensis 3608</name>
    <dbReference type="NCBI Taxonomy" id="1043627"/>
    <lineage>
        <taxon>Eukaryota</taxon>
        <taxon>Fungi</taxon>
        <taxon>Dikarya</taxon>
        <taxon>Ascomycota</taxon>
        <taxon>Pezizomycotina</taxon>
        <taxon>Sordariomycetes</taxon>
        <taxon>Hypocreomycetidae</taxon>
        <taxon>Hypocreales</taxon>
        <taxon>Ophiocordycipitaceae</taxon>
        <taxon>Hirsutella</taxon>
    </lineage>
</organism>
<comment type="catalytic activity">
    <reaction evidence="2">
        <text>DNA(n) + a 2'-deoxyribonucleoside 5'-triphosphate = DNA(n+1) + diphosphate</text>
        <dbReference type="Rhea" id="RHEA:22508"/>
        <dbReference type="Rhea" id="RHEA-COMP:17339"/>
        <dbReference type="Rhea" id="RHEA-COMP:17340"/>
        <dbReference type="ChEBI" id="CHEBI:33019"/>
        <dbReference type="ChEBI" id="CHEBI:61560"/>
        <dbReference type="ChEBI" id="CHEBI:173112"/>
        <dbReference type="EC" id="2.7.7.7"/>
    </reaction>
</comment>
<dbReference type="InterPro" id="IPR050240">
    <property type="entry name" value="DNA_pol_type-B"/>
</dbReference>
<dbReference type="GO" id="GO:0006287">
    <property type="term" value="P:base-excision repair, gap-filling"/>
    <property type="evidence" value="ECO:0007669"/>
    <property type="project" value="TreeGrafter"/>
</dbReference>
<dbReference type="GO" id="GO:0043625">
    <property type="term" value="C:delta DNA polymerase complex"/>
    <property type="evidence" value="ECO:0007669"/>
    <property type="project" value="TreeGrafter"/>
</dbReference>
<reference evidence="6 7" key="1">
    <citation type="journal article" date="2014" name="Genome Biol. Evol.">
        <title>Comparative genomics and transcriptomics analyses reveal divergent lifestyle features of nematode endoparasitic fungus Hirsutella minnesotensis.</title>
        <authorList>
            <person name="Lai Y."/>
            <person name="Liu K."/>
            <person name="Zhang X."/>
            <person name="Zhang X."/>
            <person name="Li K."/>
            <person name="Wang N."/>
            <person name="Shu C."/>
            <person name="Wu Y."/>
            <person name="Wang C."/>
            <person name="Bushley K.E."/>
            <person name="Xiang M."/>
            <person name="Liu X."/>
        </authorList>
    </citation>
    <scope>NUCLEOTIDE SEQUENCE [LARGE SCALE GENOMIC DNA]</scope>
    <source>
        <strain evidence="6 7">3608</strain>
    </source>
</reference>